<evidence type="ECO:0000256" key="8">
    <source>
        <dbReference type="ARBA" id="ARBA00048270"/>
    </source>
</evidence>
<dbReference type="Pfam" id="PF00749">
    <property type="entry name" value="tRNA-synt_1c"/>
    <property type="match status" value="1"/>
</dbReference>
<keyword evidence="7 10" id="KW-0030">Aminoacyl-tRNA synthetase</keyword>
<keyword evidence="5 10" id="KW-0067">ATP-binding</keyword>
<reference evidence="14 15" key="1">
    <citation type="journal article" date="2008" name="J. Bacteriol.">
        <title>Comparative genome analysis of 'Candidatus Phytoplasma australiense' (subgroup tuf-Australia I; rp-A) and 'Ca. Phytoplasma asteris' strains OY-M and AY-WB.</title>
        <authorList>
            <person name="Tran-Nguyen L.T."/>
            <person name="Kube M."/>
            <person name="Schneider B."/>
            <person name="Reinhardt R."/>
            <person name="Gibb K.S."/>
        </authorList>
    </citation>
    <scope>NUCLEOTIDE SEQUENCE [LARGE SCALE GENOMIC DNA]</scope>
</reference>
<dbReference type="FunFam" id="3.90.800.10:FF:000001">
    <property type="entry name" value="Glutamine--tRNA ligase"/>
    <property type="match status" value="1"/>
</dbReference>
<organism evidence="14 15">
    <name type="scientific">Phytoplasma australiense</name>
    <dbReference type="NCBI Taxonomy" id="59748"/>
    <lineage>
        <taxon>Bacteria</taxon>
        <taxon>Bacillati</taxon>
        <taxon>Mycoplasmatota</taxon>
        <taxon>Mollicutes</taxon>
        <taxon>Acholeplasmatales</taxon>
        <taxon>Acholeplasmataceae</taxon>
        <taxon>Candidatus Phytoplasma</taxon>
        <taxon>16SrXII (Stolbur group)</taxon>
    </lineage>
</organism>
<evidence type="ECO:0000256" key="2">
    <source>
        <dbReference type="ARBA" id="ARBA00022490"/>
    </source>
</evidence>
<dbReference type="InterPro" id="IPR049437">
    <property type="entry name" value="tRNA-synt_1c_C2"/>
</dbReference>
<comment type="similarity">
    <text evidence="10">Belongs to the class-I aminoacyl-tRNA synthetase family.</text>
</comment>
<feature type="domain" description="Glutamyl/glutaminyl-tRNA synthetase class Ib anti-codon binding" evidence="12">
    <location>
        <begin position="343"/>
        <end position="442"/>
    </location>
</feature>
<dbReference type="NCBIfam" id="TIGR00440">
    <property type="entry name" value="glnS"/>
    <property type="match status" value="1"/>
</dbReference>
<dbReference type="InterPro" id="IPR050132">
    <property type="entry name" value="Gln/Glu-tRNA_Ligase"/>
</dbReference>
<evidence type="ECO:0000313" key="15">
    <source>
        <dbReference type="Proteomes" id="UP000008323"/>
    </source>
</evidence>
<evidence type="ECO:0000256" key="5">
    <source>
        <dbReference type="ARBA" id="ARBA00022840"/>
    </source>
</evidence>
<dbReference type="Proteomes" id="UP000008323">
    <property type="component" value="Chromosome"/>
</dbReference>
<feature type="domain" description="tRNA synthetases class I (E and Q) anti-codon binding" evidence="13">
    <location>
        <begin position="459"/>
        <end position="521"/>
    </location>
</feature>
<dbReference type="SUPFAM" id="SSF52374">
    <property type="entry name" value="Nucleotidylyl transferase"/>
    <property type="match status" value="1"/>
</dbReference>
<evidence type="ECO:0000313" key="14">
    <source>
        <dbReference type="EMBL" id="CAM12028.1"/>
    </source>
</evidence>
<keyword evidence="2" id="KW-0963">Cytoplasm</keyword>
<dbReference type="PANTHER" id="PTHR43097:SF5">
    <property type="entry name" value="GLUTAMATE--TRNA LIGASE"/>
    <property type="match status" value="1"/>
</dbReference>
<proteinExistence type="inferred from homology"/>
<dbReference type="FunFam" id="1.10.1160.10:FF:000001">
    <property type="entry name" value="Glutamine--tRNA ligase"/>
    <property type="match status" value="1"/>
</dbReference>
<dbReference type="GO" id="GO:0004819">
    <property type="term" value="F:glutamine-tRNA ligase activity"/>
    <property type="evidence" value="ECO:0007669"/>
    <property type="project" value="UniProtKB-UniRule"/>
</dbReference>
<evidence type="ECO:0000256" key="10">
    <source>
        <dbReference type="RuleBase" id="RU363037"/>
    </source>
</evidence>
<evidence type="ECO:0000256" key="7">
    <source>
        <dbReference type="ARBA" id="ARBA00023146"/>
    </source>
</evidence>
<accession>B1VAQ5</accession>
<dbReference type="GO" id="GO:0005829">
    <property type="term" value="C:cytosol"/>
    <property type="evidence" value="ECO:0007669"/>
    <property type="project" value="TreeGrafter"/>
</dbReference>
<dbReference type="Pfam" id="PF20974">
    <property type="entry name" value="tRNA-synt_1c_C2"/>
    <property type="match status" value="1"/>
</dbReference>
<evidence type="ECO:0000259" key="12">
    <source>
        <dbReference type="Pfam" id="PF03950"/>
    </source>
</evidence>
<dbReference type="GO" id="GO:0006425">
    <property type="term" value="P:glutaminyl-tRNA aminoacylation"/>
    <property type="evidence" value="ECO:0007669"/>
    <property type="project" value="UniProtKB-UniRule"/>
</dbReference>
<dbReference type="STRING" id="59748.PA0694"/>
<keyword evidence="3 10" id="KW-0436">Ligase</keyword>
<evidence type="ECO:0000256" key="1">
    <source>
        <dbReference type="ARBA" id="ARBA00012836"/>
    </source>
</evidence>
<dbReference type="Gene3D" id="3.40.50.620">
    <property type="entry name" value="HUPs"/>
    <property type="match status" value="1"/>
</dbReference>
<dbReference type="PRINTS" id="PR00987">
    <property type="entry name" value="TRNASYNTHGLU"/>
</dbReference>
<dbReference type="GO" id="GO:0005524">
    <property type="term" value="F:ATP binding"/>
    <property type="evidence" value="ECO:0007669"/>
    <property type="project" value="UniProtKB-KW"/>
</dbReference>
<dbReference type="InterPro" id="IPR020058">
    <property type="entry name" value="Glu/Gln-tRNA-synth_Ib_cat-dom"/>
</dbReference>
<dbReference type="InterPro" id="IPR020056">
    <property type="entry name" value="Rbsml_bL25/Gln-tRNA_synth_N"/>
</dbReference>
<sequence>MQKLKETKLNSNFIKTIIQKDLEENKCRQIITRFPPEPNGFLHLGHARAIIINFELAKFFNGKTYLRYDDTNPNNEKQVYVDAILQDITWLGYKPDKITFASDYFDQMFEKALFLIQQGHAYVDDLSAEEITKLRGNLLEKGTNSRCRERSIEDNKKLFIEMKEGKFAEGSKVLRAKIDMSSPNLNLRDPVLYRILSARTLNKKHWHIFPTYDYAHPLEDSFEKISHSLCSLEFEDHRPLYDWVIQKTQVSYIPRQIEFGRLNLAQTLMSKRHLKSLVEEKKVFGWDDPRMPTLSGIRKKGYTPQAIKNFILETGLSKVNSTVKKDMLDAFVRNDLRPQAFPRMAITNPLKVTIINYPENQIEKLTAPFFPKEHNEEKTREIYFSRHLYIEKDDFSLVKPDPQYKRLVLGEEVRLFHAYFIKACDVVKNVQREVIEVIATYDPQTKSGSGFKGRRPNGTIHFVESTTALEAHFHLFEELLTENGSFNHNSYQIQKGFVEKSLEAENLKNPIQFLRQGFFVLEKKADKKLHFNKIVSLKVSNLK</sequence>
<dbReference type="InterPro" id="IPR020059">
    <property type="entry name" value="Glu/Gln-tRNA-synth_Ib_codon-bd"/>
</dbReference>
<name>B1VAQ5_PHYAS</name>
<evidence type="ECO:0000256" key="4">
    <source>
        <dbReference type="ARBA" id="ARBA00022741"/>
    </source>
</evidence>
<keyword evidence="4 10" id="KW-0547">Nucleotide-binding</keyword>
<dbReference type="SUPFAM" id="SSF50715">
    <property type="entry name" value="Ribosomal protein L25-like"/>
    <property type="match status" value="1"/>
</dbReference>
<evidence type="ECO:0000259" key="13">
    <source>
        <dbReference type="Pfam" id="PF20974"/>
    </source>
</evidence>
<dbReference type="InterPro" id="IPR000924">
    <property type="entry name" value="Glu/Gln-tRNA-synth"/>
</dbReference>
<dbReference type="InterPro" id="IPR004514">
    <property type="entry name" value="Gln-tRNA-synth"/>
</dbReference>
<dbReference type="FunFam" id="3.40.50.620:FF:000037">
    <property type="entry name" value="Glutamine--tRNA ligase cytoplasmic"/>
    <property type="match status" value="1"/>
</dbReference>
<evidence type="ECO:0000256" key="6">
    <source>
        <dbReference type="ARBA" id="ARBA00022917"/>
    </source>
</evidence>
<dbReference type="InterPro" id="IPR001412">
    <property type="entry name" value="aa-tRNA-synth_I_CS"/>
</dbReference>
<keyword evidence="6 10" id="KW-0648">Protein biosynthesis</keyword>
<dbReference type="eggNOG" id="COG0008">
    <property type="taxonomic scope" value="Bacteria"/>
</dbReference>
<gene>
    <name evidence="14" type="primary">glnS</name>
    <name evidence="14" type="ordered locus">PA0694</name>
</gene>
<dbReference type="PANTHER" id="PTHR43097">
    <property type="entry name" value="GLUTAMINE-TRNA LIGASE"/>
    <property type="match status" value="1"/>
</dbReference>
<dbReference type="AlphaFoldDB" id="B1VAQ5"/>
<dbReference type="Pfam" id="PF03950">
    <property type="entry name" value="tRNA-synt_1c_C"/>
    <property type="match status" value="1"/>
</dbReference>
<dbReference type="KEGG" id="pal:PA0694"/>
<evidence type="ECO:0000259" key="11">
    <source>
        <dbReference type="Pfam" id="PF00749"/>
    </source>
</evidence>
<evidence type="ECO:0000256" key="9">
    <source>
        <dbReference type="NCBIfam" id="TIGR00440"/>
    </source>
</evidence>
<dbReference type="EMBL" id="AM422018">
    <property type="protein sequence ID" value="CAM12028.1"/>
    <property type="molecule type" value="Genomic_DNA"/>
</dbReference>
<evidence type="ECO:0000256" key="3">
    <source>
        <dbReference type="ARBA" id="ARBA00022598"/>
    </source>
</evidence>
<comment type="catalytic activity">
    <reaction evidence="8">
        <text>tRNA(Gln) + L-glutamine + ATP = L-glutaminyl-tRNA(Gln) + AMP + diphosphate</text>
        <dbReference type="Rhea" id="RHEA:20121"/>
        <dbReference type="Rhea" id="RHEA-COMP:9662"/>
        <dbReference type="Rhea" id="RHEA-COMP:9681"/>
        <dbReference type="ChEBI" id="CHEBI:30616"/>
        <dbReference type="ChEBI" id="CHEBI:33019"/>
        <dbReference type="ChEBI" id="CHEBI:58359"/>
        <dbReference type="ChEBI" id="CHEBI:78442"/>
        <dbReference type="ChEBI" id="CHEBI:78521"/>
        <dbReference type="ChEBI" id="CHEBI:456215"/>
        <dbReference type="EC" id="6.1.1.18"/>
    </reaction>
</comment>
<dbReference type="EC" id="6.1.1.18" evidence="1 9"/>
<dbReference type="Gene3D" id="2.40.240.10">
    <property type="entry name" value="Ribosomal Protein L25, Chain P"/>
    <property type="match status" value="2"/>
</dbReference>
<dbReference type="PROSITE" id="PS00178">
    <property type="entry name" value="AA_TRNA_LIGASE_I"/>
    <property type="match status" value="1"/>
</dbReference>
<feature type="domain" description="Glutamyl/glutaminyl-tRNA synthetase class Ib catalytic" evidence="11">
    <location>
        <begin position="30"/>
        <end position="337"/>
    </location>
</feature>
<protein>
    <recommendedName>
        <fullName evidence="1 9">Glutamine--tRNA ligase</fullName>
        <ecNumber evidence="1 9">6.1.1.18</ecNumber>
    </recommendedName>
</protein>
<dbReference type="InterPro" id="IPR011035">
    <property type="entry name" value="Ribosomal_bL25/Gln-tRNA_synth"/>
</dbReference>
<dbReference type="InterPro" id="IPR014729">
    <property type="entry name" value="Rossmann-like_a/b/a_fold"/>
</dbReference>